<keyword evidence="1" id="KW-0812">Transmembrane</keyword>
<evidence type="ECO:0000313" key="3">
    <source>
        <dbReference type="Proteomes" id="UP001500822"/>
    </source>
</evidence>
<dbReference type="EMBL" id="BAABIE010000007">
    <property type="protein sequence ID" value="GAA4749052.1"/>
    <property type="molecule type" value="Genomic_DNA"/>
</dbReference>
<keyword evidence="1" id="KW-1133">Transmembrane helix</keyword>
<comment type="caution">
    <text evidence="2">The sequence shown here is derived from an EMBL/GenBank/DDBJ whole genome shotgun (WGS) entry which is preliminary data.</text>
</comment>
<keyword evidence="3" id="KW-1185">Reference proteome</keyword>
<accession>A0ABP8Z7Z8</accession>
<evidence type="ECO:0000256" key="1">
    <source>
        <dbReference type="SAM" id="Phobius"/>
    </source>
</evidence>
<feature type="transmembrane region" description="Helical" evidence="1">
    <location>
        <begin position="50"/>
        <end position="69"/>
    </location>
</feature>
<keyword evidence="1" id="KW-0472">Membrane</keyword>
<sequence length="74" mass="7609">MNDDLQNSDPQTAPELRRSPWLAVAGLLAIAVGAWGVAGGPDLPDLTILPWVLIGVGVVAGVVLIASGLRRPSN</sequence>
<feature type="transmembrane region" description="Helical" evidence="1">
    <location>
        <begin position="21"/>
        <end position="38"/>
    </location>
</feature>
<protein>
    <submittedName>
        <fullName evidence="2">Uncharacterized protein</fullName>
    </submittedName>
</protein>
<proteinExistence type="predicted"/>
<evidence type="ECO:0000313" key="2">
    <source>
        <dbReference type="EMBL" id="GAA4749052.1"/>
    </source>
</evidence>
<reference evidence="3" key="1">
    <citation type="journal article" date="2019" name="Int. J. Syst. Evol. Microbiol.">
        <title>The Global Catalogue of Microorganisms (GCM) 10K type strain sequencing project: providing services to taxonomists for standard genome sequencing and annotation.</title>
        <authorList>
            <consortium name="The Broad Institute Genomics Platform"/>
            <consortium name="The Broad Institute Genome Sequencing Center for Infectious Disease"/>
            <person name="Wu L."/>
            <person name="Ma J."/>
        </authorList>
    </citation>
    <scope>NUCLEOTIDE SEQUENCE [LARGE SCALE GENOMIC DNA]</scope>
    <source>
        <strain evidence="3">JCM 18077</strain>
    </source>
</reference>
<gene>
    <name evidence="2" type="ORF">GCM10023217_19110</name>
</gene>
<dbReference type="Proteomes" id="UP001500822">
    <property type="component" value="Unassembled WGS sequence"/>
</dbReference>
<dbReference type="RefSeq" id="WP_345313302.1">
    <property type="nucleotide sequence ID" value="NZ_BAABIE010000007.1"/>
</dbReference>
<name>A0ABP8Z7Z8_9ACTN</name>
<organism evidence="2 3">
    <name type="scientific">Gordonia alkaliphila</name>
    <dbReference type="NCBI Taxonomy" id="1053547"/>
    <lineage>
        <taxon>Bacteria</taxon>
        <taxon>Bacillati</taxon>
        <taxon>Actinomycetota</taxon>
        <taxon>Actinomycetes</taxon>
        <taxon>Mycobacteriales</taxon>
        <taxon>Gordoniaceae</taxon>
        <taxon>Gordonia</taxon>
    </lineage>
</organism>